<dbReference type="Proteomes" id="UP000805649">
    <property type="component" value="Unassembled WGS sequence"/>
</dbReference>
<name>A0ACC3YNW2_COLTU</name>
<proteinExistence type="predicted"/>
<accession>A0ACC3YNW2</accession>
<organism evidence="1 2">
    <name type="scientific">Colletotrichum truncatum</name>
    <name type="common">Anthracnose fungus</name>
    <name type="synonym">Colletotrichum capsici</name>
    <dbReference type="NCBI Taxonomy" id="5467"/>
    <lineage>
        <taxon>Eukaryota</taxon>
        <taxon>Fungi</taxon>
        <taxon>Dikarya</taxon>
        <taxon>Ascomycota</taxon>
        <taxon>Pezizomycotina</taxon>
        <taxon>Sordariomycetes</taxon>
        <taxon>Hypocreomycetidae</taxon>
        <taxon>Glomerellales</taxon>
        <taxon>Glomerellaceae</taxon>
        <taxon>Colletotrichum</taxon>
        <taxon>Colletotrichum truncatum species complex</taxon>
    </lineage>
</organism>
<gene>
    <name evidence="1" type="ORF">CTRU02_210400</name>
</gene>
<protein>
    <submittedName>
        <fullName evidence="1">Beta-lactamase family protein</fullName>
    </submittedName>
</protein>
<comment type="caution">
    <text evidence="1">The sequence shown here is derived from an EMBL/GenBank/DDBJ whole genome shotgun (WGS) entry which is preliminary data.</text>
</comment>
<evidence type="ECO:0000313" key="1">
    <source>
        <dbReference type="EMBL" id="KAL0933601.1"/>
    </source>
</evidence>
<dbReference type="EMBL" id="VUJX02000007">
    <property type="protein sequence ID" value="KAL0933601.1"/>
    <property type="molecule type" value="Genomic_DNA"/>
</dbReference>
<evidence type="ECO:0000313" key="2">
    <source>
        <dbReference type="Proteomes" id="UP000805649"/>
    </source>
</evidence>
<keyword evidence="2" id="KW-1185">Reference proteome</keyword>
<reference evidence="1 2" key="1">
    <citation type="journal article" date="2020" name="Phytopathology">
        <title>Genome Sequence Resources of Colletotrichum truncatum, C. plurivorum, C. musicola, and C. sojae: Four Species Pathogenic to Soybean (Glycine max).</title>
        <authorList>
            <person name="Rogerio F."/>
            <person name="Boufleur T.R."/>
            <person name="Ciampi-Guillardi M."/>
            <person name="Sukno S.A."/>
            <person name="Thon M.R."/>
            <person name="Massola Junior N.S."/>
            <person name="Baroncelli R."/>
        </authorList>
    </citation>
    <scope>NUCLEOTIDE SEQUENCE [LARGE SCALE GENOMIC DNA]</scope>
    <source>
        <strain evidence="1 2">CMES1059</strain>
    </source>
</reference>
<sequence length="589" mass="63726">MKAVQLLMLAHFTLATLDCKPEGPVVPRPSDLANSDAFKKGVSSIEKVLQKALAGEITAGWATDNTSFSLAVVSVDQSSPETPLWEYHHLAKKNVNGTKELTRDSQYLIGSVSKVFSDLILLKSGLNLDDPVTKYISQLNDPSSLISWGNVSLRALGSQLSGTPANFGFSEYHFLKHYLETFGLPSLDDDAFASCGVTGLNKACTRDELLKGMLKTQPITAPMERPAYSNLAFTLLIFAVEQVTGKDYTKLVLELITEPLGLRNTSPSPGDTQKAVIPPVDNSWGSDYGLNAPGGGLVSSLSDLSALAHGILSRTILSPTETREWLKPHSFVGSPYSFAGFPWEIYRPPALVPEHPHQVTIYAKSGGAYGYRSQFAILDEYGIAVILLSAGDMAAVPYIYDALLSTFVPAVDAIAREQADSLTGTFTSGTKTDGKGACVDATIVQDADSLLLSGLSRNGSDILSAITKIWTLTVGKHLTPINSTFRLFPTEDARKDTLDGKTILRESWRLWFSPVYGDASDLPGKGLGSHDCTSWTLNDWIYYGSEPIDRFVFVRDAENGEVLGLEVPFLRSGLLGRVGPRRSDESVGC</sequence>